<evidence type="ECO:0000256" key="4">
    <source>
        <dbReference type="ARBA" id="ARBA00023136"/>
    </source>
</evidence>
<keyword evidence="8" id="KW-1185">Reference proteome</keyword>
<feature type="domain" description="Cadherin" evidence="6">
    <location>
        <begin position="160"/>
        <end position="217"/>
    </location>
</feature>
<keyword evidence="2" id="KW-0677">Repeat</keyword>
<evidence type="ECO:0000256" key="1">
    <source>
        <dbReference type="ARBA" id="ARBA00004370"/>
    </source>
</evidence>
<dbReference type="GO" id="GO:0007156">
    <property type="term" value="P:homophilic cell adhesion via plasma membrane adhesion molecules"/>
    <property type="evidence" value="ECO:0007669"/>
    <property type="project" value="InterPro"/>
</dbReference>
<evidence type="ECO:0000259" key="6">
    <source>
        <dbReference type="PROSITE" id="PS50268"/>
    </source>
</evidence>
<dbReference type="PANTHER" id="PTHR24027:SF438">
    <property type="entry name" value="CADHERIN 23"/>
    <property type="match status" value="1"/>
</dbReference>
<evidence type="ECO:0000256" key="2">
    <source>
        <dbReference type="ARBA" id="ARBA00022737"/>
    </source>
</evidence>
<dbReference type="CDD" id="cd11304">
    <property type="entry name" value="Cadherin_repeat"/>
    <property type="match status" value="3"/>
</dbReference>
<proteinExistence type="predicted"/>
<evidence type="ECO:0000313" key="8">
    <source>
        <dbReference type="Proteomes" id="UP001163046"/>
    </source>
</evidence>
<sequence length="221" mass="24800">MKTLVSTPGCITVLYEEGLRGVGRAGECSALWRILGHYKLPEAWITETKKEYKLTVRVRDSSAPFFADTAEVTIAVQGLQTITPRNQDFKFSIFEGDPEGQFRIDPDLGNLYVHRKLDRETQEIYLLTVRATNTATPPLYGHASVKITLHDVNDNGPTFHPSEFHFSVKENTATHQSIGRISVDDPDVDPNGAPFFFEIANGNEEGHFKLDNRTGEILYKS</sequence>
<organism evidence="7 8">
    <name type="scientific">Desmophyllum pertusum</name>
    <dbReference type="NCBI Taxonomy" id="174260"/>
    <lineage>
        <taxon>Eukaryota</taxon>
        <taxon>Metazoa</taxon>
        <taxon>Cnidaria</taxon>
        <taxon>Anthozoa</taxon>
        <taxon>Hexacorallia</taxon>
        <taxon>Scleractinia</taxon>
        <taxon>Caryophylliina</taxon>
        <taxon>Caryophylliidae</taxon>
        <taxon>Desmophyllum</taxon>
    </lineage>
</organism>
<dbReference type="PRINTS" id="PR00205">
    <property type="entry name" value="CADHERIN"/>
</dbReference>
<dbReference type="InterPro" id="IPR002126">
    <property type="entry name" value="Cadherin-like_dom"/>
</dbReference>
<dbReference type="PROSITE" id="PS00232">
    <property type="entry name" value="CADHERIN_1"/>
    <property type="match status" value="1"/>
</dbReference>
<dbReference type="OrthoDB" id="6252479at2759"/>
<dbReference type="PROSITE" id="PS50268">
    <property type="entry name" value="CADHERIN_2"/>
    <property type="match status" value="2"/>
</dbReference>
<accession>A0A9W9ZS33</accession>
<reference evidence="7" key="1">
    <citation type="submission" date="2023-01" db="EMBL/GenBank/DDBJ databases">
        <title>Genome assembly of the deep-sea coral Lophelia pertusa.</title>
        <authorList>
            <person name="Herrera S."/>
            <person name="Cordes E."/>
        </authorList>
    </citation>
    <scope>NUCLEOTIDE SEQUENCE</scope>
    <source>
        <strain evidence="7">USNM1676648</strain>
        <tissue evidence="7">Polyp</tissue>
    </source>
</reference>
<dbReference type="SMART" id="SM00112">
    <property type="entry name" value="CA"/>
    <property type="match status" value="1"/>
</dbReference>
<keyword evidence="3 5" id="KW-0106">Calcium</keyword>
<dbReference type="Pfam" id="PF00028">
    <property type="entry name" value="Cadherin"/>
    <property type="match status" value="2"/>
</dbReference>
<dbReference type="InterPro" id="IPR039808">
    <property type="entry name" value="Cadherin"/>
</dbReference>
<dbReference type="InterPro" id="IPR020894">
    <property type="entry name" value="Cadherin_CS"/>
</dbReference>
<evidence type="ECO:0000256" key="3">
    <source>
        <dbReference type="ARBA" id="ARBA00022837"/>
    </source>
</evidence>
<evidence type="ECO:0000256" key="5">
    <source>
        <dbReference type="PROSITE-ProRule" id="PRU00043"/>
    </source>
</evidence>
<name>A0A9W9ZS33_9CNID</name>
<dbReference type="GO" id="GO:0016342">
    <property type="term" value="C:catenin complex"/>
    <property type="evidence" value="ECO:0007669"/>
    <property type="project" value="TreeGrafter"/>
</dbReference>
<dbReference type="EMBL" id="MU825883">
    <property type="protein sequence ID" value="KAJ7384984.1"/>
    <property type="molecule type" value="Genomic_DNA"/>
</dbReference>
<keyword evidence="4" id="KW-0472">Membrane</keyword>
<evidence type="ECO:0000313" key="7">
    <source>
        <dbReference type="EMBL" id="KAJ7384984.1"/>
    </source>
</evidence>
<dbReference type="PANTHER" id="PTHR24027">
    <property type="entry name" value="CADHERIN-23"/>
    <property type="match status" value="1"/>
</dbReference>
<dbReference type="Proteomes" id="UP001163046">
    <property type="component" value="Unassembled WGS sequence"/>
</dbReference>
<dbReference type="GO" id="GO:0016477">
    <property type="term" value="P:cell migration"/>
    <property type="evidence" value="ECO:0007669"/>
    <property type="project" value="TreeGrafter"/>
</dbReference>
<feature type="domain" description="Cadherin" evidence="6">
    <location>
        <begin position="67"/>
        <end position="159"/>
    </location>
</feature>
<dbReference type="SUPFAM" id="SSF49313">
    <property type="entry name" value="Cadherin-like"/>
    <property type="match status" value="2"/>
</dbReference>
<dbReference type="GO" id="GO:0045296">
    <property type="term" value="F:cadherin binding"/>
    <property type="evidence" value="ECO:0007669"/>
    <property type="project" value="TreeGrafter"/>
</dbReference>
<dbReference type="Gene3D" id="2.60.40.60">
    <property type="entry name" value="Cadherins"/>
    <property type="match status" value="2"/>
</dbReference>
<dbReference type="InterPro" id="IPR015919">
    <property type="entry name" value="Cadherin-like_sf"/>
</dbReference>
<protein>
    <submittedName>
        <fullName evidence="7">Protocadherin Fat 4</fullName>
    </submittedName>
</protein>
<comment type="caution">
    <text evidence="7">The sequence shown here is derived from an EMBL/GenBank/DDBJ whole genome shotgun (WGS) entry which is preliminary data.</text>
</comment>
<dbReference type="AlphaFoldDB" id="A0A9W9ZS33"/>
<dbReference type="GO" id="GO:0005509">
    <property type="term" value="F:calcium ion binding"/>
    <property type="evidence" value="ECO:0007669"/>
    <property type="project" value="UniProtKB-UniRule"/>
</dbReference>
<comment type="subcellular location">
    <subcellularLocation>
        <location evidence="1">Membrane</location>
    </subcellularLocation>
</comment>
<dbReference type="GO" id="GO:0008013">
    <property type="term" value="F:beta-catenin binding"/>
    <property type="evidence" value="ECO:0007669"/>
    <property type="project" value="TreeGrafter"/>
</dbReference>
<gene>
    <name evidence="7" type="primary">FAT4_5</name>
    <name evidence="7" type="ORF">OS493_018673</name>
</gene>